<dbReference type="InterPro" id="IPR029398">
    <property type="entry name" value="PolB_thumb"/>
</dbReference>
<dbReference type="PRINTS" id="PR00870">
    <property type="entry name" value="DNAPOLXBETA"/>
</dbReference>
<keyword evidence="25" id="KW-0378">Hydrolase</keyword>
<evidence type="ECO:0000256" key="21">
    <source>
        <dbReference type="ARBA" id="ARBA00049244"/>
    </source>
</evidence>
<keyword evidence="9" id="KW-0548">Nucleotidyltransferase</keyword>
<organism evidence="25 26">
    <name type="scientific">Pyxidicoccus parkwayensis</name>
    <dbReference type="NCBI Taxonomy" id="2813578"/>
    <lineage>
        <taxon>Bacteria</taxon>
        <taxon>Pseudomonadati</taxon>
        <taxon>Myxococcota</taxon>
        <taxon>Myxococcia</taxon>
        <taxon>Myxococcales</taxon>
        <taxon>Cystobacterineae</taxon>
        <taxon>Myxococcaceae</taxon>
        <taxon>Pyxidicoccus</taxon>
    </lineage>
</organism>
<evidence type="ECO:0000256" key="14">
    <source>
        <dbReference type="ARBA" id="ARBA00023053"/>
    </source>
</evidence>
<comment type="catalytic activity">
    <reaction evidence="21">
        <text>DNA(n) + a 2'-deoxyribonucleoside 5'-triphosphate = DNA(n+1) + diphosphate</text>
        <dbReference type="Rhea" id="RHEA:22508"/>
        <dbReference type="Rhea" id="RHEA-COMP:17339"/>
        <dbReference type="Rhea" id="RHEA-COMP:17340"/>
        <dbReference type="ChEBI" id="CHEBI:33019"/>
        <dbReference type="ChEBI" id="CHEBI:61560"/>
        <dbReference type="ChEBI" id="CHEBI:173112"/>
        <dbReference type="EC" id="2.7.7.7"/>
    </reaction>
</comment>
<keyword evidence="7" id="KW-0237">DNA synthesis</keyword>
<evidence type="ECO:0000256" key="16">
    <source>
        <dbReference type="ARBA" id="ARBA00035717"/>
    </source>
</evidence>
<accession>A0ABX7PB77</accession>
<evidence type="ECO:0000313" key="26">
    <source>
        <dbReference type="Proteomes" id="UP000662747"/>
    </source>
</evidence>
<evidence type="ECO:0000256" key="3">
    <source>
        <dbReference type="ARBA" id="ARBA00012417"/>
    </source>
</evidence>
<dbReference type="NCBIfam" id="NF006375">
    <property type="entry name" value="PRK08609.1"/>
    <property type="match status" value="1"/>
</dbReference>
<dbReference type="PANTHER" id="PTHR36928">
    <property type="entry name" value="PHOSPHATASE YCDX-RELATED"/>
    <property type="match status" value="1"/>
</dbReference>
<dbReference type="Gene3D" id="1.10.150.20">
    <property type="entry name" value="5' to 3' exonuclease, C-terminal subdomain"/>
    <property type="match status" value="1"/>
</dbReference>
<dbReference type="SUPFAM" id="SSF81301">
    <property type="entry name" value="Nucleotidyltransferase"/>
    <property type="match status" value="1"/>
</dbReference>
<dbReference type="EC" id="4.2.99.18" evidence="4"/>
<dbReference type="Gene3D" id="3.30.210.10">
    <property type="entry name" value="DNA polymerase, thumb domain"/>
    <property type="match status" value="1"/>
</dbReference>
<dbReference type="SUPFAM" id="SSF47802">
    <property type="entry name" value="DNA polymerase beta, N-terminal domain-like"/>
    <property type="match status" value="1"/>
</dbReference>
<keyword evidence="13" id="KW-0239">DNA-directed DNA polymerase</keyword>
<dbReference type="SMART" id="SM00481">
    <property type="entry name" value="POLIIIAc"/>
    <property type="match status" value="1"/>
</dbReference>
<evidence type="ECO:0000256" key="7">
    <source>
        <dbReference type="ARBA" id="ARBA00022634"/>
    </source>
</evidence>
<evidence type="ECO:0000313" key="25">
    <source>
        <dbReference type="EMBL" id="QSQ27697.1"/>
    </source>
</evidence>
<comment type="catalytic activity">
    <reaction evidence="18">
        <text>2'-deoxyribonucleotide-(2'-deoxyribose 5'-phosphate)-2'-deoxyribonucleotide-DNA = a 3'-end 2'-deoxyribonucleotide-(2,3-dehydro-2,3-deoxyribose 5'-phosphate)-DNA + a 5'-end 5'-phospho-2'-deoxyribonucleoside-DNA + H(+)</text>
        <dbReference type="Rhea" id="RHEA:66592"/>
        <dbReference type="Rhea" id="RHEA-COMP:13180"/>
        <dbReference type="Rhea" id="RHEA-COMP:16897"/>
        <dbReference type="Rhea" id="RHEA-COMP:17067"/>
        <dbReference type="ChEBI" id="CHEBI:15378"/>
        <dbReference type="ChEBI" id="CHEBI:136412"/>
        <dbReference type="ChEBI" id="CHEBI:157695"/>
        <dbReference type="ChEBI" id="CHEBI:167181"/>
        <dbReference type="EC" id="4.2.99.18"/>
    </reaction>
</comment>
<feature type="domain" description="Helix-hairpin-helix DNA-binding motif class 1" evidence="22">
    <location>
        <begin position="189"/>
        <end position="208"/>
    </location>
</feature>
<evidence type="ECO:0000256" key="15">
    <source>
        <dbReference type="ARBA" id="ARBA00023204"/>
    </source>
</evidence>
<dbReference type="Pfam" id="PF14791">
    <property type="entry name" value="DNA_pol_B_thumb"/>
    <property type="match status" value="1"/>
</dbReference>
<dbReference type="InterPro" id="IPR002008">
    <property type="entry name" value="DNA_pol_X_beta-like"/>
</dbReference>
<sequence>MNLRDTHVALADFVTAHFPFGEIRRAQLDLRHRGLFSHNAVRPAPLFPGHYLPPVTPDVSQPSVDKAAVAQVLRDIALLLQLQGESGYRVRAYDMGADRIAGLPQELGPLVAEGRLESLPGIGPALAEKISELVTTGRLGYYEELKAKFPAGLLELVKLPDIGPKKVAVLWRELDVGSVEDLERACREGRVRQLRGFGEKSEAKILEGIAVFRRARGERKLLGEVMPVAEALLEQVKASPGVVRASLGGSVRRRAETVADVDIIASAPDPGPVLDALANAPGVATVLGKGGSKCSVRMIQGDLQVDLRVLPDEDYATALHHFTGSRAHHIRLRNLGHERGLKISEWGVHREDGTKVTVSDEAALYSLLDMQYVPPELREDNGEFEAAREGTLPQDLVTLEDVQGAVHAHSTWSDGKHSLEEMARAAQALGLKYLTVTEHSQAAIYAGGMKVEDLKRQWDEIDRINAAIPEVRLLKGIEVDILEDGALDYPDSVLEQLELVIGSIHVRHGMDEEQMTRRLLTALDNPHLHILGHPTGRLIQNREPYPVRMEEILERAAERGVTIEVNGKPARLDIKAEYVRQAVKLGVRLVVSCDAHRQEDLRNLAYAVATARRGWARKSDVLNTLPADRFLAALRARR</sequence>
<evidence type="ECO:0000256" key="10">
    <source>
        <dbReference type="ARBA" id="ARBA00022705"/>
    </source>
</evidence>
<evidence type="ECO:0000259" key="23">
    <source>
        <dbReference type="SMART" id="SM00481"/>
    </source>
</evidence>
<keyword evidence="15" id="KW-0234">DNA repair</keyword>
<evidence type="ECO:0000256" key="9">
    <source>
        <dbReference type="ARBA" id="ARBA00022695"/>
    </source>
</evidence>
<comment type="catalytic activity">
    <reaction evidence="19">
        <text>a 5'-end 2'-deoxyribose-2'-deoxyribonucleotide-DNA = (2E,4S)-4-hydroxypenten-2-al-5-phosphate + a 5'-end 5'-phospho-2'-deoxyribonucleoside-DNA + H(+)</text>
        <dbReference type="Rhea" id="RHEA:76255"/>
        <dbReference type="Rhea" id="RHEA-COMP:13180"/>
        <dbReference type="Rhea" id="RHEA-COMP:18657"/>
        <dbReference type="ChEBI" id="CHEBI:15378"/>
        <dbReference type="ChEBI" id="CHEBI:136412"/>
        <dbReference type="ChEBI" id="CHEBI:195194"/>
        <dbReference type="ChEBI" id="CHEBI:195195"/>
    </reaction>
</comment>
<keyword evidence="10" id="KW-0235">DNA replication</keyword>
<protein>
    <recommendedName>
        <fullName evidence="5">DNA polymerase beta</fullName>
        <ecNumber evidence="3">2.7.7.7</ecNumber>
        <ecNumber evidence="4">4.2.99.18</ecNumber>
    </recommendedName>
    <alternativeName>
        <fullName evidence="16">5'-deoxyribose-phosphate lyase</fullName>
    </alternativeName>
    <alternativeName>
        <fullName evidence="17">AP lyase</fullName>
    </alternativeName>
</protein>
<dbReference type="PANTHER" id="PTHR36928:SF1">
    <property type="entry name" value="PHOSPHATASE YCDX-RELATED"/>
    <property type="match status" value="1"/>
</dbReference>
<comment type="cofactor">
    <cofactor evidence="1">
        <name>Mg(2+)</name>
        <dbReference type="ChEBI" id="CHEBI:18420"/>
    </cofactor>
</comment>
<dbReference type="InterPro" id="IPR037160">
    <property type="entry name" value="DNA_Pol_thumb_sf"/>
</dbReference>
<dbReference type="EMBL" id="CP071090">
    <property type="protein sequence ID" value="QSQ27697.1"/>
    <property type="molecule type" value="Genomic_DNA"/>
</dbReference>
<dbReference type="InterPro" id="IPR004013">
    <property type="entry name" value="PHP_dom"/>
</dbReference>
<evidence type="ECO:0000256" key="6">
    <source>
        <dbReference type="ARBA" id="ARBA00022481"/>
    </source>
</evidence>
<dbReference type="InterPro" id="IPR047967">
    <property type="entry name" value="PolX_PHP"/>
</dbReference>
<comment type="subcellular location">
    <subcellularLocation>
        <location evidence="2">Cytoplasm</location>
    </subcellularLocation>
</comment>
<dbReference type="InterPro" id="IPR027421">
    <property type="entry name" value="DNA_pol_lamdba_lyase_dom_sf"/>
</dbReference>
<evidence type="ECO:0000259" key="22">
    <source>
        <dbReference type="SMART" id="SM00278"/>
    </source>
</evidence>
<feature type="domain" description="DNA-directed DNA polymerase X" evidence="24">
    <location>
        <begin position="63"/>
        <end position="379"/>
    </location>
</feature>
<feature type="domain" description="Helix-hairpin-helix DNA-binding motif class 1" evidence="22">
    <location>
        <begin position="114"/>
        <end position="133"/>
    </location>
</feature>
<evidence type="ECO:0000256" key="12">
    <source>
        <dbReference type="ARBA" id="ARBA00022843"/>
    </source>
</evidence>
<evidence type="ECO:0000256" key="18">
    <source>
        <dbReference type="ARBA" id="ARBA00044632"/>
    </source>
</evidence>
<dbReference type="CDD" id="cd00141">
    <property type="entry name" value="NT_POLXc"/>
    <property type="match status" value="1"/>
</dbReference>
<keyword evidence="14" id="KW-0915">Sodium</keyword>
<feature type="domain" description="Polymerase/histidinol phosphatase N-terminal" evidence="23">
    <location>
        <begin position="404"/>
        <end position="483"/>
    </location>
</feature>
<gene>
    <name evidence="25" type="primary">polX</name>
    <name evidence="25" type="ORF">JY651_23540</name>
</gene>
<dbReference type="SMART" id="SM00278">
    <property type="entry name" value="HhH1"/>
    <property type="match status" value="3"/>
</dbReference>
<dbReference type="EC" id="2.7.7.7" evidence="3"/>
<dbReference type="InterPro" id="IPR016195">
    <property type="entry name" value="Pol/histidinol_Pase-like"/>
</dbReference>
<dbReference type="InterPro" id="IPR043519">
    <property type="entry name" value="NT_sf"/>
</dbReference>
<dbReference type="Gene3D" id="3.30.460.10">
    <property type="entry name" value="Beta Polymerase, domain 2"/>
    <property type="match status" value="1"/>
</dbReference>
<evidence type="ECO:0000256" key="19">
    <source>
        <dbReference type="ARBA" id="ARBA00044678"/>
    </source>
</evidence>
<dbReference type="GO" id="GO:0004527">
    <property type="term" value="F:exonuclease activity"/>
    <property type="evidence" value="ECO:0007669"/>
    <property type="project" value="UniProtKB-KW"/>
</dbReference>
<evidence type="ECO:0000256" key="1">
    <source>
        <dbReference type="ARBA" id="ARBA00001946"/>
    </source>
</evidence>
<keyword evidence="25" id="KW-0269">Exonuclease</keyword>
<keyword evidence="26" id="KW-1185">Reference proteome</keyword>
<dbReference type="InterPro" id="IPR050243">
    <property type="entry name" value="PHP_phosphatase"/>
</dbReference>
<evidence type="ECO:0000256" key="5">
    <source>
        <dbReference type="ARBA" id="ARBA00020020"/>
    </source>
</evidence>
<evidence type="ECO:0000256" key="2">
    <source>
        <dbReference type="ARBA" id="ARBA00004496"/>
    </source>
</evidence>
<reference evidence="25 26" key="1">
    <citation type="submission" date="2021-02" db="EMBL/GenBank/DDBJ databases">
        <title>De Novo genome assembly of isolated myxobacteria.</title>
        <authorList>
            <person name="Stevens D.C."/>
        </authorList>
    </citation>
    <scope>NUCLEOTIDE SEQUENCE [LARGE SCALE GENOMIC DNA]</scope>
    <source>
        <strain evidence="26">SCPEA02</strain>
    </source>
</reference>
<evidence type="ECO:0000256" key="11">
    <source>
        <dbReference type="ARBA" id="ARBA00022763"/>
    </source>
</evidence>
<keyword evidence="11" id="KW-0227">DNA damage</keyword>
<comment type="function">
    <text evidence="20">Repair polymerase that plays a key role in base-excision repair. During this process, the damaged base is excised by specific DNA glycosylases, the DNA backbone is nicked at the abasic site by an apurinic/apyrimidic (AP) endonuclease, and POLB removes 5'-deoxyribose-phosphate from the preincised AP site acting as a 5'-deoxyribose-phosphate lyase (5'-dRP lyase); through its DNA polymerase activity, it adds one nucleotide to the 3' end of the arising single-nucleotide gap. Conducts 'gap-filling' DNA synthesis in a stepwise distributive fashion rather than in a processive fashion as for other DNA polymerases. It is also able to cleave sugar-phosphate bonds 3' to an intact AP site, acting as an AP lyase.</text>
</comment>
<name>A0ABX7PB77_9BACT</name>
<keyword evidence="6" id="KW-0488">Methylation</keyword>
<evidence type="ECO:0000256" key="8">
    <source>
        <dbReference type="ARBA" id="ARBA00022679"/>
    </source>
</evidence>
<dbReference type="SUPFAM" id="SSF89550">
    <property type="entry name" value="PHP domain-like"/>
    <property type="match status" value="1"/>
</dbReference>
<keyword evidence="25" id="KW-0540">Nuclease</keyword>
<dbReference type="InterPro" id="IPR003583">
    <property type="entry name" value="Hlx-hairpin-Hlx_DNA-bd_motif"/>
</dbReference>
<keyword evidence="12" id="KW-0832">Ubl conjugation</keyword>
<evidence type="ECO:0000259" key="24">
    <source>
        <dbReference type="SMART" id="SM00483"/>
    </source>
</evidence>
<dbReference type="InterPro" id="IPR003141">
    <property type="entry name" value="Pol/His_phosphatase_N"/>
</dbReference>
<dbReference type="Pfam" id="PF14716">
    <property type="entry name" value="HHH_8"/>
    <property type="match status" value="1"/>
</dbReference>
<evidence type="ECO:0000256" key="4">
    <source>
        <dbReference type="ARBA" id="ARBA00012720"/>
    </source>
</evidence>
<keyword evidence="8" id="KW-0808">Transferase</keyword>
<evidence type="ECO:0000256" key="20">
    <source>
        <dbReference type="ARBA" id="ARBA00045548"/>
    </source>
</evidence>
<dbReference type="Gene3D" id="3.20.20.140">
    <property type="entry name" value="Metal-dependent hydrolases"/>
    <property type="match status" value="1"/>
</dbReference>
<dbReference type="InterPro" id="IPR010996">
    <property type="entry name" value="HHH_MUS81"/>
</dbReference>
<dbReference type="Pfam" id="PF14520">
    <property type="entry name" value="HHH_5"/>
    <property type="match status" value="1"/>
</dbReference>
<dbReference type="Gene3D" id="1.10.150.110">
    <property type="entry name" value="DNA polymerase beta, N-terminal domain-like"/>
    <property type="match status" value="1"/>
</dbReference>
<dbReference type="InterPro" id="IPR002054">
    <property type="entry name" value="DNA-dir_DNA_pol_X"/>
</dbReference>
<dbReference type="Pfam" id="PF02811">
    <property type="entry name" value="PHP"/>
    <property type="match status" value="1"/>
</dbReference>
<dbReference type="Proteomes" id="UP000662747">
    <property type="component" value="Chromosome"/>
</dbReference>
<dbReference type="CDD" id="cd07436">
    <property type="entry name" value="PHP_PolX"/>
    <property type="match status" value="1"/>
</dbReference>
<evidence type="ECO:0000256" key="17">
    <source>
        <dbReference type="ARBA" id="ARBA00035726"/>
    </source>
</evidence>
<dbReference type="SMART" id="SM00483">
    <property type="entry name" value="POLXc"/>
    <property type="match status" value="1"/>
</dbReference>
<feature type="domain" description="Helix-hairpin-helix DNA-binding motif class 1" evidence="22">
    <location>
        <begin position="154"/>
        <end position="173"/>
    </location>
</feature>
<evidence type="ECO:0000256" key="13">
    <source>
        <dbReference type="ARBA" id="ARBA00022932"/>
    </source>
</evidence>
<proteinExistence type="predicted"/>